<gene>
    <name evidence="6" type="ORF">HBF25_06690</name>
</gene>
<evidence type="ECO:0000313" key="7">
    <source>
        <dbReference type="Proteomes" id="UP000490980"/>
    </source>
</evidence>
<dbReference type="InterPro" id="IPR011517">
    <property type="entry name" value="RNA_pol_sigma70_ECF-like"/>
</dbReference>
<dbReference type="Pfam" id="PF07638">
    <property type="entry name" value="Sigma70_ECF"/>
    <property type="match status" value="1"/>
</dbReference>
<dbReference type="SUPFAM" id="SSF88946">
    <property type="entry name" value="Sigma2 domain of RNA polymerase sigma factors"/>
    <property type="match status" value="1"/>
</dbReference>
<dbReference type="InterPro" id="IPR039425">
    <property type="entry name" value="RNA_pol_sigma-70-like"/>
</dbReference>
<sequence length="189" mass="21243">MNDITTDKEVTEWLHRARSGDVQALDRALREMYAALHSLALGKLRQNRSERTLSATALVNEAYLKVFGGQANPAWDDRGHLLGVVARAMREVLIDAARRRQAAKRPQDADRLQLTEIAASMNDDVDPMALSESLDLLERLDPRQAQIVTLRFFVGMSAEEIAAALGISPATVQREWRVARAWLQRELSR</sequence>
<comment type="similarity">
    <text evidence="1">Belongs to the sigma-70 factor family. ECF subfamily.</text>
</comment>
<reference evidence="6 7" key="1">
    <citation type="submission" date="2020-03" db="EMBL/GenBank/DDBJ databases">
        <authorList>
            <person name="Lai Q."/>
        </authorList>
    </citation>
    <scope>NUCLEOTIDE SEQUENCE [LARGE SCALE GENOMIC DNA]</scope>
    <source>
        <strain evidence="6 7">CCUG 25036</strain>
    </source>
</reference>
<dbReference type="GO" id="GO:0006352">
    <property type="term" value="P:DNA-templated transcription initiation"/>
    <property type="evidence" value="ECO:0007669"/>
    <property type="project" value="InterPro"/>
</dbReference>
<evidence type="ECO:0000256" key="4">
    <source>
        <dbReference type="ARBA" id="ARBA00023163"/>
    </source>
</evidence>
<dbReference type="Gene3D" id="1.10.1740.10">
    <property type="match status" value="1"/>
</dbReference>
<dbReference type="SUPFAM" id="SSF88659">
    <property type="entry name" value="Sigma3 and sigma4 domains of RNA polymerase sigma factors"/>
    <property type="match status" value="1"/>
</dbReference>
<dbReference type="Proteomes" id="UP000490980">
    <property type="component" value="Unassembled WGS sequence"/>
</dbReference>
<dbReference type="InterPro" id="IPR013324">
    <property type="entry name" value="RNA_pol_sigma_r3/r4-like"/>
</dbReference>
<keyword evidence="4" id="KW-0804">Transcription</keyword>
<dbReference type="InterPro" id="IPR013325">
    <property type="entry name" value="RNA_pol_sigma_r2"/>
</dbReference>
<keyword evidence="3" id="KW-0731">Sigma factor</keyword>
<protein>
    <submittedName>
        <fullName evidence="6">Sigma-70 family RNA polymerase sigma factor</fullName>
    </submittedName>
</protein>
<dbReference type="AlphaFoldDB" id="A0A7X5U8W7"/>
<dbReference type="Gene3D" id="1.10.10.10">
    <property type="entry name" value="Winged helix-like DNA-binding domain superfamily/Winged helix DNA-binding domain"/>
    <property type="match status" value="1"/>
</dbReference>
<dbReference type="NCBIfam" id="TIGR02937">
    <property type="entry name" value="sigma70-ECF"/>
    <property type="match status" value="1"/>
</dbReference>
<dbReference type="InterPro" id="IPR036388">
    <property type="entry name" value="WH-like_DNA-bd_sf"/>
</dbReference>
<dbReference type="EMBL" id="JAARLZ010000003">
    <property type="protein sequence ID" value="NII06071.1"/>
    <property type="molecule type" value="Genomic_DNA"/>
</dbReference>
<dbReference type="InterPro" id="IPR053812">
    <property type="entry name" value="HTH_Sigma70_ECF-like"/>
</dbReference>
<evidence type="ECO:0000259" key="5">
    <source>
        <dbReference type="Pfam" id="PF07638"/>
    </source>
</evidence>
<dbReference type="GO" id="GO:0016987">
    <property type="term" value="F:sigma factor activity"/>
    <property type="evidence" value="ECO:0007669"/>
    <property type="project" value="UniProtKB-KW"/>
</dbReference>
<evidence type="ECO:0000256" key="3">
    <source>
        <dbReference type="ARBA" id="ARBA00023082"/>
    </source>
</evidence>
<keyword evidence="2" id="KW-0805">Transcription regulation</keyword>
<keyword evidence="7" id="KW-1185">Reference proteome</keyword>
<evidence type="ECO:0000256" key="1">
    <source>
        <dbReference type="ARBA" id="ARBA00010641"/>
    </source>
</evidence>
<dbReference type="PANTHER" id="PTHR43133:SF39">
    <property type="entry name" value="SIMILAR TO RNA POLYMERASE SIGMA-E FACTOR"/>
    <property type="match status" value="1"/>
</dbReference>
<dbReference type="InterPro" id="IPR014284">
    <property type="entry name" value="RNA_pol_sigma-70_dom"/>
</dbReference>
<dbReference type="CDD" id="cd06171">
    <property type="entry name" value="Sigma70_r4"/>
    <property type="match status" value="1"/>
</dbReference>
<organism evidence="6 7">
    <name type="scientific">Luteibacter anthropi</name>
    <dbReference type="NCBI Taxonomy" id="564369"/>
    <lineage>
        <taxon>Bacteria</taxon>
        <taxon>Pseudomonadati</taxon>
        <taxon>Pseudomonadota</taxon>
        <taxon>Gammaproteobacteria</taxon>
        <taxon>Lysobacterales</taxon>
        <taxon>Rhodanobacteraceae</taxon>
        <taxon>Luteibacter</taxon>
    </lineage>
</organism>
<comment type="caution">
    <text evidence="6">The sequence shown here is derived from an EMBL/GenBank/DDBJ whole genome shotgun (WGS) entry which is preliminary data.</text>
</comment>
<dbReference type="NCBIfam" id="TIGR02999">
    <property type="entry name" value="Sig-70_X6"/>
    <property type="match status" value="1"/>
</dbReference>
<evidence type="ECO:0000256" key="2">
    <source>
        <dbReference type="ARBA" id="ARBA00023015"/>
    </source>
</evidence>
<name>A0A7X5U8W7_9GAMM</name>
<feature type="domain" description="RNA polymerase sigma-70 ECF-like HTH" evidence="5">
    <location>
        <begin position="8"/>
        <end position="188"/>
    </location>
</feature>
<proteinExistence type="inferred from homology"/>
<dbReference type="PANTHER" id="PTHR43133">
    <property type="entry name" value="RNA POLYMERASE ECF-TYPE SIGMA FACTO"/>
    <property type="match status" value="1"/>
</dbReference>
<dbReference type="RefSeq" id="WP_166947166.1">
    <property type="nucleotide sequence ID" value="NZ_JAARLZ010000003.1"/>
</dbReference>
<accession>A0A7X5U8W7</accession>
<evidence type="ECO:0000313" key="6">
    <source>
        <dbReference type="EMBL" id="NII06071.1"/>
    </source>
</evidence>